<reference evidence="2 3" key="1">
    <citation type="journal article" date="2024" name="J Genomics">
        <title>Draft genome sequencing and assembly of Favolaschia claudopus CIRM-BRFM 2984 isolated from oak limbs.</title>
        <authorList>
            <person name="Navarro D."/>
            <person name="Drula E."/>
            <person name="Chaduli D."/>
            <person name="Cazenave R."/>
            <person name="Ahrendt S."/>
            <person name="Wang J."/>
            <person name="Lipzen A."/>
            <person name="Daum C."/>
            <person name="Barry K."/>
            <person name="Grigoriev I.V."/>
            <person name="Favel A."/>
            <person name="Rosso M.N."/>
            <person name="Martin F."/>
        </authorList>
    </citation>
    <scope>NUCLEOTIDE SEQUENCE [LARGE SCALE GENOMIC DNA]</scope>
    <source>
        <strain evidence="2 3">CIRM-BRFM 2984</strain>
    </source>
</reference>
<evidence type="ECO:0000313" key="3">
    <source>
        <dbReference type="Proteomes" id="UP001362999"/>
    </source>
</evidence>
<name>A0AAV9ZHH2_9AGAR</name>
<dbReference type="Proteomes" id="UP001362999">
    <property type="component" value="Unassembled WGS sequence"/>
</dbReference>
<evidence type="ECO:0000256" key="1">
    <source>
        <dbReference type="SAM" id="MobiDB-lite"/>
    </source>
</evidence>
<dbReference type="EMBL" id="JAWWNJ010000148">
    <property type="protein sequence ID" value="KAK6981705.1"/>
    <property type="molecule type" value="Genomic_DNA"/>
</dbReference>
<proteinExistence type="predicted"/>
<gene>
    <name evidence="2" type="ORF">R3P38DRAFT_414472</name>
</gene>
<feature type="region of interest" description="Disordered" evidence="1">
    <location>
        <begin position="54"/>
        <end position="88"/>
    </location>
</feature>
<comment type="caution">
    <text evidence="2">The sequence shown here is derived from an EMBL/GenBank/DDBJ whole genome shotgun (WGS) entry which is preliminary data.</text>
</comment>
<keyword evidence="3" id="KW-1185">Reference proteome</keyword>
<accession>A0AAV9ZHH2</accession>
<feature type="compositionally biased region" description="Basic and acidic residues" evidence="1">
    <location>
        <begin position="74"/>
        <end position="83"/>
    </location>
</feature>
<evidence type="ECO:0000313" key="2">
    <source>
        <dbReference type="EMBL" id="KAK6981705.1"/>
    </source>
</evidence>
<protein>
    <submittedName>
        <fullName evidence="2">Uncharacterized protein</fullName>
    </submittedName>
</protein>
<organism evidence="2 3">
    <name type="scientific">Favolaschia claudopus</name>
    <dbReference type="NCBI Taxonomy" id="2862362"/>
    <lineage>
        <taxon>Eukaryota</taxon>
        <taxon>Fungi</taxon>
        <taxon>Dikarya</taxon>
        <taxon>Basidiomycota</taxon>
        <taxon>Agaricomycotina</taxon>
        <taxon>Agaricomycetes</taxon>
        <taxon>Agaricomycetidae</taxon>
        <taxon>Agaricales</taxon>
        <taxon>Marasmiineae</taxon>
        <taxon>Mycenaceae</taxon>
        <taxon>Favolaschia</taxon>
    </lineage>
</organism>
<sequence>MPVTFNVADHSAKEVTGRTAGGALTPRQLLVGISQDSFDGPPRFLDVGRIRGTSFSKDSENLKPARSVKATTSSEREQTDPYGEKMYGPIWSIESDGDGVFRLAKFAICMEQEVDPNHPPCPRSRLDGPAHPWLILTLPLAKFWTSV</sequence>
<dbReference type="AlphaFoldDB" id="A0AAV9ZHH2"/>